<dbReference type="EMBL" id="JAALLT010000001">
    <property type="protein sequence ID" value="NGP75748.1"/>
    <property type="molecule type" value="Genomic_DNA"/>
</dbReference>
<organism evidence="6 7">
    <name type="scientific">Halalkalibaculum roseum</name>
    <dbReference type="NCBI Taxonomy" id="2709311"/>
    <lineage>
        <taxon>Bacteria</taxon>
        <taxon>Pseudomonadati</taxon>
        <taxon>Balneolota</taxon>
        <taxon>Balneolia</taxon>
        <taxon>Balneolales</taxon>
        <taxon>Balneolaceae</taxon>
        <taxon>Halalkalibaculum</taxon>
    </lineage>
</organism>
<comment type="caution">
    <text evidence="6">The sequence shown here is derived from an EMBL/GenBank/DDBJ whole genome shotgun (WGS) entry which is preliminary data.</text>
</comment>
<dbReference type="SMART" id="SM00065">
    <property type="entry name" value="GAF"/>
    <property type="match status" value="6"/>
</dbReference>
<feature type="coiled-coil region" evidence="4">
    <location>
        <begin position="1049"/>
        <end position="1079"/>
    </location>
</feature>
<evidence type="ECO:0000256" key="1">
    <source>
        <dbReference type="ARBA" id="ARBA00000085"/>
    </source>
</evidence>
<reference evidence="6 7" key="1">
    <citation type="submission" date="2020-02" db="EMBL/GenBank/DDBJ databases">
        <title>Balneolaceae bacterium YR4-1, complete genome.</title>
        <authorList>
            <person name="Li Y."/>
            <person name="Wu S."/>
        </authorList>
    </citation>
    <scope>NUCLEOTIDE SEQUENCE [LARGE SCALE GENOMIC DNA]</scope>
    <source>
        <strain evidence="6 7">YR4-1</strain>
    </source>
</reference>
<dbReference type="InterPro" id="IPR005467">
    <property type="entry name" value="His_kinase_dom"/>
</dbReference>
<dbReference type="InterPro" id="IPR003594">
    <property type="entry name" value="HATPase_dom"/>
</dbReference>
<comment type="catalytic activity">
    <reaction evidence="1">
        <text>ATP + protein L-histidine = ADP + protein N-phospho-L-histidine.</text>
        <dbReference type="EC" id="2.7.13.3"/>
    </reaction>
</comment>
<keyword evidence="7" id="KW-1185">Reference proteome</keyword>
<dbReference type="GO" id="GO:0000155">
    <property type="term" value="F:phosphorelay sensor kinase activity"/>
    <property type="evidence" value="ECO:0007669"/>
    <property type="project" value="InterPro"/>
</dbReference>
<protein>
    <recommendedName>
        <fullName evidence="2">histidine kinase</fullName>
        <ecNumber evidence="2">2.7.13.3</ecNumber>
    </recommendedName>
</protein>
<dbReference type="SUPFAM" id="SSF55874">
    <property type="entry name" value="ATPase domain of HSP90 chaperone/DNA topoisomerase II/histidine kinase"/>
    <property type="match status" value="1"/>
</dbReference>
<keyword evidence="4" id="KW-0175">Coiled coil</keyword>
<dbReference type="InterPro" id="IPR003661">
    <property type="entry name" value="HisK_dim/P_dom"/>
</dbReference>
<dbReference type="SMART" id="SM00388">
    <property type="entry name" value="HisKA"/>
    <property type="match status" value="1"/>
</dbReference>
<dbReference type="SMART" id="SM00387">
    <property type="entry name" value="HATPase_c"/>
    <property type="match status" value="1"/>
</dbReference>
<dbReference type="InterPro" id="IPR052023">
    <property type="entry name" value="Histidine_kinase_KdpD"/>
</dbReference>
<dbReference type="Gene3D" id="2.60.40.1180">
    <property type="entry name" value="Golgi alpha-mannosidase II"/>
    <property type="match status" value="1"/>
</dbReference>
<dbReference type="SUPFAM" id="SSF47384">
    <property type="entry name" value="Homodimeric domain of signal transducing histidine kinase"/>
    <property type="match status" value="1"/>
</dbReference>
<dbReference type="EC" id="2.7.13.3" evidence="2"/>
<dbReference type="InterPro" id="IPR003018">
    <property type="entry name" value="GAF"/>
</dbReference>
<dbReference type="SUPFAM" id="SSF55781">
    <property type="entry name" value="GAF domain-like"/>
    <property type="match status" value="6"/>
</dbReference>
<dbReference type="InterPro" id="IPR036097">
    <property type="entry name" value="HisK_dim/P_sf"/>
</dbReference>
<dbReference type="InterPro" id="IPR036890">
    <property type="entry name" value="HATPase_C_sf"/>
</dbReference>
<dbReference type="PROSITE" id="PS50109">
    <property type="entry name" value="HIS_KIN"/>
    <property type="match status" value="1"/>
</dbReference>
<name>A0A6M1SUE3_9BACT</name>
<dbReference type="Pfam" id="PF13185">
    <property type="entry name" value="GAF_2"/>
    <property type="match status" value="6"/>
</dbReference>
<dbReference type="Proteomes" id="UP000473278">
    <property type="component" value="Unassembled WGS sequence"/>
</dbReference>
<evidence type="ECO:0000259" key="5">
    <source>
        <dbReference type="PROSITE" id="PS50109"/>
    </source>
</evidence>
<feature type="domain" description="Histidine kinase" evidence="5">
    <location>
        <begin position="1088"/>
        <end position="1329"/>
    </location>
</feature>
<dbReference type="InterPro" id="IPR029016">
    <property type="entry name" value="GAF-like_dom_sf"/>
</dbReference>
<dbReference type="RefSeq" id="WP_165139328.1">
    <property type="nucleotide sequence ID" value="NZ_JAALLT010000001.1"/>
</dbReference>
<dbReference type="PANTHER" id="PTHR45569">
    <property type="entry name" value="SENSOR PROTEIN KDPD"/>
    <property type="match status" value="1"/>
</dbReference>
<dbReference type="PRINTS" id="PR00344">
    <property type="entry name" value="BCTRLSENSOR"/>
</dbReference>
<dbReference type="GO" id="GO:0005886">
    <property type="term" value="C:plasma membrane"/>
    <property type="evidence" value="ECO:0007669"/>
    <property type="project" value="TreeGrafter"/>
</dbReference>
<proteinExistence type="predicted"/>
<gene>
    <name evidence="6" type="ORF">G3570_03835</name>
</gene>
<dbReference type="CDD" id="cd00082">
    <property type="entry name" value="HisKA"/>
    <property type="match status" value="1"/>
</dbReference>
<evidence type="ECO:0000256" key="3">
    <source>
        <dbReference type="ARBA" id="ARBA00022553"/>
    </source>
</evidence>
<keyword evidence="3" id="KW-0597">Phosphoprotein</keyword>
<dbReference type="PANTHER" id="PTHR45569:SF1">
    <property type="entry name" value="SENSOR PROTEIN KDPD"/>
    <property type="match status" value="1"/>
</dbReference>
<dbReference type="Gene3D" id="3.30.565.10">
    <property type="entry name" value="Histidine kinase-like ATPase, C-terminal domain"/>
    <property type="match status" value="1"/>
</dbReference>
<dbReference type="InterPro" id="IPR013780">
    <property type="entry name" value="Glyco_hydro_b"/>
</dbReference>
<sequence>MNTTNTNRNRDTLKELMGMLEQRDAELTIISNVQQGLAENMELQEIYEMVGEEIRDLFDAQVTAIATFDNEYKTETFRYLYENGERVHPDPRPIDKVRQRLIDSRELLYIAENAEKAYKEITGEEAKAVPGTKFPKSVVVVPLILGDTVRGYVSLQNLDREHAFSDDDIRLLSTLANSLSVALENARLFNETEQRNAELAVINSVQQGLVAEMDMQGIYELVGERIRTLFDAQVAVISTFDHENHKEEFQYGFEDGERIYPEPREIDKVRQRLIDSQTLICINEDADEVWKTITGEEPTVVPGTKLTKSALYVPMVVGNKVRGYVSLQNLDREHAFSESDVRLLSTLTNSMSVALENARLFNETEQRNAELAVINSVQQGLVAEMDMQGIYDLVGDRIRQLFDAQVAAIATFDHEYETETFRYLFENGGRLYPKPRKYDKIRQRLIKTNNMINIQENAGEAYTTITGAPPTAVPGTGFPKSMVFVPLSIGDTVRGYVSLQNLDKEHAFSESDVRLLRTLANSMSVALENARLFNETEQRNAELAVINSVQEGLVAEMDMQGIYELVGERIRNLFDAQVTGIVTFNHEDKTENFKYLFEDGDRLYPSNRPYDKVREKIINDRSMLLLNENAAAELSAILGQPHKPVPGTRVAKSALYVPMLVGDKVRGYVTLQNLDREHAFSESDVRLLNTLVNSMSVALENARLFNETTRLLAETEQRNAELAVINSVQEGLVREMDMEAIYSLVGDRICNVLNTQTLVIRTFDHKKEIEHWEYVIENGERFFNEPRPFIWANKYLIEHKEHLLINRDYIETAKKYGDTEQGVSKGLPPKSAIFVPMIVGDEVIGSVSLQNVEQEDAFDESDVRLLTTLTNSMSVALENARLFNETNRLLAETEQRASELQTVNNISRALVSQLEFDALIDLVGEQMRETFKADIVYLALYEREENMLHFPYYYGDKNAKKSKPFGNGLTEKIITTKKPLLINHDLEEAYDRIKAEKIGKWVESYLGVPIVTGDKAIGVISVQSTEEKNRFTEYDQRLLSTIAANVGVAMQNAEAYENLQEALTELKAAQEQLVQQEKLASLGQLTAGIAHEIKNPLNFVNNFSDVSIELVQEIRDEVSGLDASDITEEVGFILDDVEANLKKILEHGRRADGIVKSMLLHSRGKSGERIPTDLNKLIDEYVKLAYHGMRAVNKSFNIDIQTDYDDSIGIIDLVAQDLSRAFLNIINNAMYAAYEHCSTTKERNPIIKITTQDLGGRLQIGIRDNGPGIPDEIREKIFEPFFTTKPTGEGTGLGLSMTYDIINLHNGTLRIESDPGSYTEFVISLPKTPARESRNAVG</sequence>
<dbReference type="InterPro" id="IPR004358">
    <property type="entry name" value="Sig_transdc_His_kin-like_C"/>
</dbReference>
<evidence type="ECO:0000256" key="2">
    <source>
        <dbReference type="ARBA" id="ARBA00012438"/>
    </source>
</evidence>
<dbReference type="Pfam" id="PF02518">
    <property type="entry name" value="HATPase_c"/>
    <property type="match status" value="1"/>
</dbReference>
<dbReference type="Gene3D" id="1.10.287.130">
    <property type="match status" value="1"/>
</dbReference>
<accession>A0A6M1SUE3</accession>
<evidence type="ECO:0000313" key="6">
    <source>
        <dbReference type="EMBL" id="NGP75748.1"/>
    </source>
</evidence>
<evidence type="ECO:0000256" key="4">
    <source>
        <dbReference type="SAM" id="Coils"/>
    </source>
</evidence>
<dbReference type="Gene3D" id="3.30.450.40">
    <property type="match status" value="6"/>
</dbReference>
<evidence type="ECO:0000313" key="7">
    <source>
        <dbReference type="Proteomes" id="UP000473278"/>
    </source>
</evidence>